<reference evidence="2" key="1">
    <citation type="submission" date="2017-01" db="EMBL/GenBank/DDBJ databases">
        <authorList>
            <person name="Varghese N."/>
            <person name="Submissions S."/>
        </authorList>
    </citation>
    <scope>NUCLEOTIDE SEQUENCE [LARGE SCALE GENOMIC DNA]</scope>
    <source>
        <strain evidence="2">DSM 16176</strain>
    </source>
</reference>
<keyword evidence="2" id="KW-1185">Reference proteome</keyword>
<dbReference type="STRING" id="252246.SAMN05421799_11371"/>
<organism evidence="1 2">
    <name type="scientific">Alicyclobacillus vulcanalis</name>
    <dbReference type="NCBI Taxonomy" id="252246"/>
    <lineage>
        <taxon>Bacteria</taxon>
        <taxon>Bacillati</taxon>
        <taxon>Bacillota</taxon>
        <taxon>Bacilli</taxon>
        <taxon>Bacillales</taxon>
        <taxon>Alicyclobacillaceae</taxon>
        <taxon>Alicyclobacillus</taxon>
    </lineage>
</organism>
<dbReference type="OrthoDB" id="2376050at2"/>
<dbReference type="RefSeq" id="WP_076348907.1">
    <property type="nucleotide sequence ID" value="NZ_FTOO01000013.1"/>
</dbReference>
<dbReference type="EMBL" id="FTOO01000013">
    <property type="protein sequence ID" value="SIT10013.1"/>
    <property type="molecule type" value="Genomic_DNA"/>
</dbReference>
<protein>
    <submittedName>
        <fullName evidence="1">Tfp pilus assembly protein PilO</fullName>
    </submittedName>
</protein>
<sequence>MKISMSRSLTQRDKSILLVLLLVVVLALVYLLGVRPALDELANVATQRASLEQTLASLGEMHARQQQQEQKGKTVLSRVPIGPHEANALEIINQIAQKDKVTLVSVQIPQGGGAAPAGSTAGSGAGAIPAGGGLQSLQYNLTITGSASDVESFFDDIVRAPRLFTVTLQSETGTASGATANFTLYAYYRTN</sequence>
<dbReference type="Gene3D" id="3.30.70.60">
    <property type="match status" value="1"/>
</dbReference>
<proteinExistence type="predicted"/>
<gene>
    <name evidence="1" type="ORF">SAMN05421799_11371</name>
</gene>
<dbReference type="InterPro" id="IPR014717">
    <property type="entry name" value="Transl_elong_EF1B/ribsomal_bS6"/>
</dbReference>
<name>A0A1N7PH79_9BACL</name>
<dbReference type="InterPro" id="IPR007690">
    <property type="entry name" value="T2SS_GspM"/>
</dbReference>
<accession>A0A1N7PH79</accession>
<evidence type="ECO:0000313" key="1">
    <source>
        <dbReference type="EMBL" id="SIT10013.1"/>
    </source>
</evidence>
<dbReference type="GO" id="GO:0015628">
    <property type="term" value="P:protein secretion by the type II secretion system"/>
    <property type="evidence" value="ECO:0007669"/>
    <property type="project" value="InterPro"/>
</dbReference>
<evidence type="ECO:0000313" key="2">
    <source>
        <dbReference type="Proteomes" id="UP000186156"/>
    </source>
</evidence>
<dbReference type="AlphaFoldDB" id="A0A1N7PH79"/>
<dbReference type="GO" id="GO:0015627">
    <property type="term" value="C:type II protein secretion system complex"/>
    <property type="evidence" value="ECO:0007669"/>
    <property type="project" value="InterPro"/>
</dbReference>
<dbReference type="Pfam" id="PF04612">
    <property type="entry name" value="T2SSM"/>
    <property type="match status" value="1"/>
</dbReference>
<dbReference type="Proteomes" id="UP000186156">
    <property type="component" value="Unassembled WGS sequence"/>
</dbReference>